<dbReference type="SUPFAM" id="SSF55811">
    <property type="entry name" value="Nudix"/>
    <property type="match status" value="1"/>
</dbReference>
<sequence>MATPTPAQLDGLSAPNREAILRLASLPATPRLPAAMPTKGQAAVAVILFQTRSTSCAVPPTDDSSDMEPELHVICSTRAMHLSSHPGQASLPGGKVDRSDVDPQSGQLDVAMTAIRETCEEVGLDPRAQEVGDCVHLYTARPFLSKTALLVHPVIYFLPPRSAYKTLSSLSPSPDEVDLVWSYPLRALLSSKMPTTIPAAGSSASERPLFARLSDPSSVDRHRPPQETFRTYSDVPWLLAGHYRLHRFRSPHQLVKGLTADVLIHCASLAYDCPPRYAAFSPDQASWDDCVAYLVKKRLAAIAAAASATVSQQRPTPRWGDGESGDAYGSMEKFATVQGRDDDYLGEAAAEAEAAMDKARKRDEELVRRSKEAPWHIANGNGHYPLTEEQQIQA</sequence>
<evidence type="ECO:0000313" key="3">
    <source>
        <dbReference type="EMBL" id="PWN88983.1"/>
    </source>
</evidence>
<proteinExistence type="predicted"/>
<protein>
    <recommendedName>
        <fullName evidence="2">Nudix hydrolase domain-containing protein</fullName>
    </recommendedName>
</protein>
<accession>A0A316YLP0</accession>
<dbReference type="InterPro" id="IPR015797">
    <property type="entry name" value="NUDIX_hydrolase-like_dom_sf"/>
</dbReference>
<feature type="domain" description="Nudix hydrolase" evidence="2">
    <location>
        <begin position="39"/>
        <end position="206"/>
    </location>
</feature>
<dbReference type="CDD" id="cd03426">
    <property type="entry name" value="NUDIX_CoAse_Nudt7"/>
    <property type="match status" value="1"/>
</dbReference>
<name>A0A316YLP0_9BASI</name>
<reference evidence="3 4" key="1">
    <citation type="journal article" date="2018" name="Mol. Biol. Evol.">
        <title>Broad Genomic Sampling Reveals a Smut Pathogenic Ancestry of the Fungal Clade Ustilaginomycotina.</title>
        <authorList>
            <person name="Kijpornyongpan T."/>
            <person name="Mondo S.J."/>
            <person name="Barry K."/>
            <person name="Sandor L."/>
            <person name="Lee J."/>
            <person name="Lipzen A."/>
            <person name="Pangilinan J."/>
            <person name="LaButti K."/>
            <person name="Hainaut M."/>
            <person name="Henrissat B."/>
            <person name="Grigoriev I.V."/>
            <person name="Spatafora J.W."/>
            <person name="Aime M.C."/>
        </authorList>
    </citation>
    <scope>NUCLEOTIDE SEQUENCE [LARGE SCALE GENOMIC DNA]</scope>
    <source>
        <strain evidence="3 4">MCA 4198</strain>
    </source>
</reference>
<evidence type="ECO:0000313" key="4">
    <source>
        <dbReference type="Proteomes" id="UP000245768"/>
    </source>
</evidence>
<evidence type="ECO:0000259" key="2">
    <source>
        <dbReference type="PROSITE" id="PS51462"/>
    </source>
</evidence>
<gene>
    <name evidence="3" type="ORF">FA10DRAFT_134000</name>
</gene>
<organism evidence="3 4">
    <name type="scientific">Acaromyces ingoldii</name>
    <dbReference type="NCBI Taxonomy" id="215250"/>
    <lineage>
        <taxon>Eukaryota</taxon>
        <taxon>Fungi</taxon>
        <taxon>Dikarya</taxon>
        <taxon>Basidiomycota</taxon>
        <taxon>Ustilaginomycotina</taxon>
        <taxon>Exobasidiomycetes</taxon>
        <taxon>Exobasidiales</taxon>
        <taxon>Cryptobasidiaceae</taxon>
        <taxon>Acaromyces</taxon>
    </lineage>
</organism>
<dbReference type="PANTHER" id="PTHR12992">
    <property type="entry name" value="NUDIX HYDROLASE"/>
    <property type="match status" value="1"/>
</dbReference>
<dbReference type="Proteomes" id="UP000245768">
    <property type="component" value="Unassembled WGS sequence"/>
</dbReference>
<dbReference type="EMBL" id="KZ819637">
    <property type="protein sequence ID" value="PWN88983.1"/>
    <property type="molecule type" value="Genomic_DNA"/>
</dbReference>
<dbReference type="OrthoDB" id="10260614at2759"/>
<keyword evidence="4" id="KW-1185">Reference proteome</keyword>
<feature type="compositionally biased region" description="Basic and acidic residues" evidence="1">
    <location>
        <begin position="355"/>
        <end position="374"/>
    </location>
</feature>
<dbReference type="InterPro" id="IPR000086">
    <property type="entry name" value="NUDIX_hydrolase_dom"/>
</dbReference>
<dbReference type="FunCoup" id="A0A316YLP0">
    <property type="interactions" value="15"/>
</dbReference>
<dbReference type="InterPro" id="IPR045121">
    <property type="entry name" value="CoAse"/>
</dbReference>
<dbReference type="RefSeq" id="XP_025376181.1">
    <property type="nucleotide sequence ID" value="XM_025517997.1"/>
</dbReference>
<dbReference type="Pfam" id="PF00293">
    <property type="entry name" value="NUDIX"/>
    <property type="match status" value="1"/>
</dbReference>
<dbReference type="Gene3D" id="3.90.79.10">
    <property type="entry name" value="Nucleoside Triphosphate Pyrophosphohydrolase"/>
    <property type="match status" value="1"/>
</dbReference>
<dbReference type="AlphaFoldDB" id="A0A316YLP0"/>
<dbReference type="GO" id="GO:0010945">
    <property type="term" value="F:coenzyme A diphosphatase activity"/>
    <property type="evidence" value="ECO:0007669"/>
    <property type="project" value="InterPro"/>
</dbReference>
<dbReference type="InParanoid" id="A0A316YLP0"/>
<feature type="region of interest" description="Disordered" evidence="1">
    <location>
        <begin position="355"/>
        <end position="394"/>
    </location>
</feature>
<dbReference type="PROSITE" id="PS51462">
    <property type="entry name" value="NUDIX"/>
    <property type="match status" value="1"/>
</dbReference>
<feature type="region of interest" description="Disordered" evidence="1">
    <location>
        <begin position="83"/>
        <end position="104"/>
    </location>
</feature>
<dbReference type="PANTHER" id="PTHR12992:SF45">
    <property type="entry name" value="NUDIX HYDROLASE DOMAIN-CONTAINING PROTEIN"/>
    <property type="match status" value="1"/>
</dbReference>
<dbReference type="STRING" id="215250.A0A316YLP0"/>
<dbReference type="GO" id="GO:0015938">
    <property type="term" value="P:coenzyme A catabolic process"/>
    <property type="evidence" value="ECO:0007669"/>
    <property type="project" value="TreeGrafter"/>
</dbReference>
<evidence type="ECO:0000256" key="1">
    <source>
        <dbReference type="SAM" id="MobiDB-lite"/>
    </source>
</evidence>
<dbReference type="GeneID" id="37039913"/>